<dbReference type="AlphaFoldDB" id="R9BYA8"/>
<dbReference type="Proteomes" id="UP000013988">
    <property type="component" value="Unassembled WGS sequence"/>
</dbReference>
<dbReference type="PATRIC" id="fig|1202534.3.peg.3855"/>
<dbReference type="PROSITE" id="PS51257">
    <property type="entry name" value="PROKAR_LIPOPROTEIN"/>
    <property type="match status" value="1"/>
</dbReference>
<feature type="domain" description="Intracellular proteinase inhibitor BsuPI" evidence="1">
    <location>
        <begin position="41"/>
        <end position="79"/>
    </location>
</feature>
<dbReference type="InterPro" id="IPR020481">
    <property type="entry name" value="Intracell_prot_inh_BsuPI"/>
</dbReference>
<dbReference type="InterPro" id="IPR038144">
    <property type="entry name" value="IPI"/>
</dbReference>
<evidence type="ECO:0000259" key="1">
    <source>
        <dbReference type="Pfam" id="PF12690"/>
    </source>
</evidence>
<evidence type="ECO:0000313" key="2">
    <source>
        <dbReference type="EMBL" id="EOR19941.1"/>
    </source>
</evidence>
<dbReference type="Pfam" id="PF12690">
    <property type="entry name" value="BsuPI"/>
    <property type="match status" value="1"/>
</dbReference>
<evidence type="ECO:0000313" key="3">
    <source>
        <dbReference type="Proteomes" id="UP000013988"/>
    </source>
</evidence>
<comment type="caution">
    <text evidence="2">The sequence shown here is derived from an EMBL/GenBank/DDBJ whole genome shotgun (WGS) entry which is preliminary data.</text>
</comment>
<keyword evidence="3" id="KW-1185">Reference proteome</keyword>
<protein>
    <recommendedName>
        <fullName evidence="1">Intracellular proteinase inhibitor BsuPI domain-containing protein</fullName>
    </recommendedName>
</protein>
<gene>
    <name evidence="2" type="ORF">A500_19324</name>
</gene>
<accession>R9BYA8</accession>
<dbReference type="Gene3D" id="2.60.40.2360">
    <property type="entry name" value="Intracellular proteinase inhibitor BsuPI"/>
    <property type="match status" value="1"/>
</dbReference>
<organism evidence="2 3">
    <name type="scientific">Clostridium sartagoforme AAU1</name>
    <dbReference type="NCBI Taxonomy" id="1202534"/>
    <lineage>
        <taxon>Bacteria</taxon>
        <taxon>Bacillati</taxon>
        <taxon>Bacillota</taxon>
        <taxon>Clostridia</taxon>
        <taxon>Eubacteriales</taxon>
        <taxon>Clostridiaceae</taxon>
        <taxon>Clostridium</taxon>
    </lineage>
</organism>
<dbReference type="EMBL" id="ASRV01000236">
    <property type="protein sequence ID" value="EOR19941.1"/>
    <property type="molecule type" value="Genomic_DNA"/>
</dbReference>
<sequence length="158" mass="18688">MNKKITLLTILVIFIIGVVGCSEEKQIKSSDIEYTLEFNDNRYMSFYISNNSNQEIKLEYPTTHTFDFRLIKDGEVVWDSFKDDTTVAKENWQTTFIVPANGKREQMIWYANIDKDLFGVYEYEFYSTSDYLKDVPHLTGKLEFLNDIYEVDRVKLIK</sequence>
<dbReference type="RefSeq" id="WP_016209072.1">
    <property type="nucleotide sequence ID" value="NZ_ASRV01000236.1"/>
</dbReference>
<name>R9BYA8_9CLOT</name>
<dbReference type="OrthoDB" id="1796792at2"/>
<proteinExistence type="predicted"/>
<reference evidence="2 3" key="1">
    <citation type="submission" date="2013-03" db="EMBL/GenBank/DDBJ databases">
        <title>Whole genome shotgun sequencing of Clostridium sartagoforme AAU1.</title>
        <authorList>
            <person name="Joshi C.G."/>
            <person name="Duggirala S.M."/>
            <person name="Nathani N.M."/>
            <person name="Bhatt V.D."/>
            <person name="Patel A.K."/>
            <person name="Pandya P.R."/>
            <person name="KaPatel J.A."/>
        </authorList>
    </citation>
    <scope>NUCLEOTIDE SEQUENCE [LARGE SCALE GENOMIC DNA]</scope>
    <source>
        <strain evidence="2 3">AAU1</strain>
    </source>
</reference>